<comment type="caution">
    <text evidence="1">The sequence shown here is derived from an EMBL/GenBank/DDBJ whole genome shotgun (WGS) entry which is preliminary data.</text>
</comment>
<reference evidence="1 2" key="1">
    <citation type="submission" date="2023-06" db="EMBL/GenBank/DDBJ databases">
        <title>Acute promotion of culturable opportunistic pathogens and persistent increase of antibiotic resistance following antibiotic exposure in mouse gut microbiota.</title>
        <authorList>
            <person name="Li L."/>
            <person name="Wang B."/>
            <person name="Sun Y."/>
            <person name="Wang M."/>
            <person name="Xu H."/>
        </authorList>
    </citation>
    <scope>NUCLEOTIDE SEQUENCE [LARGE SCALE GENOMIC DNA]</scope>
    <source>
        <strain evidence="1 2">CRI2_2</strain>
    </source>
</reference>
<sequence length="585" mass="69723">MIYDRISFFKEMNLTNEQISKYKNFKFTKDEVTQLEELIKVYKIERHFNFSDIKKICNSEIFLGDNIMLSLIIYLIEKGDYSFLDLFNEKISEKSFADNEFKRQIFLSMEQVESLHLTLEDILGYCHTIFKDTNDITFYRALSQYVSDKLLEDIKIEFLTNPNRKLNYLIIFCLEKRDMLYKFIEEYQVKGFEETLFLIQSCFEISKSDKKLAYRIVREKLITKVKLDVVGEDNALLIGNYSNLLFMLLLNNNDEAIVNEISKITEQLGESNIESIIYLIYREQMVISKECAECLYSIIILLSDKKTKQVKYPISHIYSLLEDSIFLKFCIPILSIIGIEEHDSILSRIENNSGIFLKDLLQIALEMNQYFNVAIKVIKHLYKKKKMSLGDLKEDYYLRLLRIFHCYEIDADFICDISIDLFLNTRNENIQKELYDYILTSIYDNYFYLLEKKVESFVIDEPKLKRINLELMQRRELHEKSIENFDFKPSEKNMNIYYEKVAERIRKINEDAEKLSVFYELFPKQTILYGNKVQYKHMDDDGNLHMQVSEMKKMSHSMPIPVRFLNDPLFHKTESAIILEDKLHD</sequence>
<dbReference type="EMBL" id="JASUBT010000003">
    <property type="protein sequence ID" value="MDL4935383.1"/>
    <property type="molecule type" value="Genomic_DNA"/>
</dbReference>
<dbReference type="RefSeq" id="WP_103301320.1">
    <property type="nucleotide sequence ID" value="NZ_CP078505.1"/>
</dbReference>
<evidence type="ECO:0000313" key="1">
    <source>
        <dbReference type="EMBL" id="MDL4935383.1"/>
    </source>
</evidence>
<organism evidence="1 2">
    <name type="scientific">Enterococcus gallinarum</name>
    <dbReference type="NCBI Taxonomy" id="1353"/>
    <lineage>
        <taxon>Bacteria</taxon>
        <taxon>Bacillati</taxon>
        <taxon>Bacillota</taxon>
        <taxon>Bacilli</taxon>
        <taxon>Lactobacillales</taxon>
        <taxon>Enterococcaceae</taxon>
        <taxon>Enterococcus</taxon>
    </lineage>
</organism>
<protein>
    <submittedName>
        <fullName evidence="1">Uncharacterized protein</fullName>
    </submittedName>
</protein>
<evidence type="ECO:0000313" key="2">
    <source>
        <dbReference type="Proteomes" id="UP001241571"/>
    </source>
</evidence>
<dbReference type="AlphaFoldDB" id="A0ABD4ZRS4"/>
<accession>A0ABD4ZRS4</accession>
<proteinExistence type="predicted"/>
<dbReference type="Proteomes" id="UP001241571">
    <property type="component" value="Unassembled WGS sequence"/>
</dbReference>
<name>A0ABD4ZRS4_ENTGA</name>
<gene>
    <name evidence="1" type="ORF">QRX88_06565</name>
</gene>